<dbReference type="RefSeq" id="WP_425346260.1">
    <property type="nucleotide sequence ID" value="NZ_JBGUBD010000008.1"/>
</dbReference>
<reference evidence="2 3" key="1">
    <citation type="submission" date="2024-08" db="EMBL/GenBank/DDBJ databases">
        <title>Whole-genome sequencing of halo(alkali)philic microorganisms from hypersaline lakes.</title>
        <authorList>
            <person name="Sorokin D.Y."/>
            <person name="Merkel A.Y."/>
            <person name="Messina E."/>
            <person name="Yakimov M."/>
        </authorList>
    </citation>
    <scope>NUCLEOTIDE SEQUENCE [LARGE SCALE GENOMIC DNA]</scope>
    <source>
        <strain evidence="2 3">AB-hyl4</strain>
    </source>
</reference>
<protein>
    <submittedName>
        <fullName evidence="2">PEP-CTERM sorting domain-containing protein</fullName>
    </submittedName>
</protein>
<accession>A0ABV4U6W9</accession>
<organism evidence="2 3">
    <name type="scientific">Natronomicrosphaera hydrolytica</name>
    <dbReference type="NCBI Taxonomy" id="3242702"/>
    <lineage>
        <taxon>Bacteria</taxon>
        <taxon>Pseudomonadati</taxon>
        <taxon>Planctomycetota</taxon>
        <taxon>Phycisphaerae</taxon>
        <taxon>Phycisphaerales</taxon>
        <taxon>Phycisphaeraceae</taxon>
        <taxon>Natronomicrosphaera</taxon>
    </lineage>
</organism>
<dbReference type="Proteomes" id="UP001575105">
    <property type="component" value="Unassembled WGS sequence"/>
</dbReference>
<dbReference type="SUPFAM" id="SSF49899">
    <property type="entry name" value="Concanavalin A-like lectins/glucanases"/>
    <property type="match status" value="1"/>
</dbReference>
<dbReference type="InterPro" id="IPR013424">
    <property type="entry name" value="Ice-binding_C"/>
</dbReference>
<evidence type="ECO:0000313" key="3">
    <source>
        <dbReference type="Proteomes" id="UP001575105"/>
    </source>
</evidence>
<keyword evidence="3" id="KW-1185">Reference proteome</keyword>
<evidence type="ECO:0000259" key="1">
    <source>
        <dbReference type="Pfam" id="PF07589"/>
    </source>
</evidence>
<comment type="caution">
    <text evidence="2">The sequence shown here is derived from an EMBL/GenBank/DDBJ whole genome shotgun (WGS) entry which is preliminary data.</text>
</comment>
<dbReference type="NCBIfam" id="TIGR02595">
    <property type="entry name" value="PEP_CTERM"/>
    <property type="match status" value="1"/>
</dbReference>
<dbReference type="EMBL" id="JBGUBD010000008">
    <property type="protein sequence ID" value="MFA9479338.1"/>
    <property type="molecule type" value="Genomic_DNA"/>
</dbReference>
<gene>
    <name evidence="2" type="ORF">ACERK3_13695</name>
</gene>
<dbReference type="Pfam" id="PF07589">
    <property type="entry name" value="PEP-CTERM"/>
    <property type="match status" value="1"/>
</dbReference>
<proteinExistence type="predicted"/>
<dbReference type="InterPro" id="IPR013320">
    <property type="entry name" value="ConA-like_dom_sf"/>
</dbReference>
<evidence type="ECO:0000313" key="2">
    <source>
        <dbReference type="EMBL" id="MFA9479338.1"/>
    </source>
</evidence>
<sequence length="242" mass="26422">MRWTFAAACLTGIVLGGADLHATPITWIEEDFNDLADGAVPEGEVPTGPFYTEFVPSRGDIGAVGHGEGKVLAFTQDANSPVRFNAVWGAENVEEQPIVIEYKYQTPLEGRLRSRHAVLFDDGHLSLYMQQGSTFDRQRVFVYDGETIGTYEADTWYTVRFTLNPVTDAFKIDIDGVGSVEGQLDEGNVATARQMLWISCVANHDHDGAVVGLLDDVSVIAVPEPGSLGLMGLGALYLLRRR</sequence>
<name>A0ABV4U6W9_9BACT</name>
<feature type="domain" description="Ice-binding protein C-terminal" evidence="1">
    <location>
        <begin position="221"/>
        <end position="242"/>
    </location>
</feature>